<feature type="chain" id="PRO_5022967254" description="DUF4136 domain-containing protein" evidence="1">
    <location>
        <begin position="22"/>
        <end position="105"/>
    </location>
</feature>
<dbReference type="PROSITE" id="PS51257">
    <property type="entry name" value="PROKAR_LIPOPROTEIN"/>
    <property type="match status" value="1"/>
</dbReference>
<keyword evidence="1" id="KW-0732">Signal</keyword>
<keyword evidence="3" id="KW-1185">Reference proteome</keyword>
<protein>
    <recommendedName>
        <fullName evidence="4">DUF4136 domain-containing protein</fullName>
    </recommendedName>
</protein>
<evidence type="ECO:0000313" key="3">
    <source>
        <dbReference type="Proteomes" id="UP000321479"/>
    </source>
</evidence>
<sequence>MKNLYLLTIMLCLLLAACVQPGKYIGAKYPKTKTVDVYHYATEVKRYYKVIGRLVNRKYLDKEIEHVMVMDAKRIGGDAVILLGVDSTVTGKPNRVAADVLKYGE</sequence>
<name>A0A5B8UVK4_9SPHI</name>
<dbReference type="EMBL" id="CP042436">
    <property type="protein sequence ID" value="QEC62939.1"/>
    <property type="molecule type" value="Genomic_DNA"/>
</dbReference>
<evidence type="ECO:0000313" key="2">
    <source>
        <dbReference type="EMBL" id="QEC62939.1"/>
    </source>
</evidence>
<dbReference type="Proteomes" id="UP000321479">
    <property type="component" value="Chromosome"/>
</dbReference>
<accession>A0A5B8UVK4</accession>
<proteinExistence type="predicted"/>
<dbReference type="OrthoDB" id="666740at2"/>
<evidence type="ECO:0008006" key="4">
    <source>
        <dbReference type="Google" id="ProtNLM"/>
    </source>
</evidence>
<evidence type="ECO:0000256" key="1">
    <source>
        <dbReference type="SAM" id="SignalP"/>
    </source>
</evidence>
<gene>
    <name evidence="2" type="ORF">FRZ54_10235</name>
</gene>
<dbReference type="KEGG" id="mgin:FRZ54_10235"/>
<dbReference type="RefSeq" id="WP_147031515.1">
    <property type="nucleotide sequence ID" value="NZ_CP042436.1"/>
</dbReference>
<reference evidence="2 3" key="1">
    <citation type="journal article" date="2017" name="Curr. Microbiol.">
        <title>Mucilaginibacter ginsenosidivorans sp. nov., Isolated from Soil of Ginseng Field.</title>
        <authorList>
            <person name="Kim M.M."/>
            <person name="Siddiqi M.Z."/>
            <person name="Im W.T."/>
        </authorList>
    </citation>
    <scope>NUCLEOTIDE SEQUENCE [LARGE SCALE GENOMIC DNA]</scope>
    <source>
        <strain evidence="2 3">Gsoil 3017</strain>
    </source>
</reference>
<feature type="signal peptide" evidence="1">
    <location>
        <begin position="1"/>
        <end position="21"/>
    </location>
</feature>
<dbReference type="AlphaFoldDB" id="A0A5B8UVK4"/>
<organism evidence="2 3">
    <name type="scientific">Mucilaginibacter ginsenosidivorans</name>
    <dbReference type="NCBI Taxonomy" id="398053"/>
    <lineage>
        <taxon>Bacteria</taxon>
        <taxon>Pseudomonadati</taxon>
        <taxon>Bacteroidota</taxon>
        <taxon>Sphingobacteriia</taxon>
        <taxon>Sphingobacteriales</taxon>
        <taxon>Sphingobacteriaceae</taxon>
        <taxon>Mucilaginibacter</taxon>
    </lineage>
</organism>